<feature type="transmembrane region" description="Helical" evidence="5">
    <location>
        <begin position="286"/>
        <end position="310"/>
    </location>
</feature>
<feature type="transmembrane region" description="Helical" evidence="5">
    <location>
        <begin position="51"/>
        <end position="69"/>
    </location>
</feature>
<dbReference type="PROSITE" id="PS50850">
    <property type="entry name" value="MFS"/>
    <property type="match status" value="1"/>
</dbReference>
<gene>
    <name evidence="7" type="primary">efpA</name>
    <name evidence="7" type="ORF">Clow_00794</name>
</gene>
<evidence type="ECO:0000256" key="2">
    <source>
        <dbReference type="ARBA" id="ARBA00022692"/>
    </source>
</evidence>
<dbReference type="SUPFAM" id="SSF103473">
    <property type="entry name" value="MFS general substrate transporter"/>
    <property type="match status" value="2"/>
</dbReference>
<dbReference type="AlphaFoldDB" id="A0A0N8W0F9"/>
<evidence type="ECO:0000313" key="7">
    <source>
        <dbReference type="EMBL" id="KQB86586.1"/>
    </source>
</evidence>
<dbReference type="PANTHER" id="PTHR42718:SF35">
    <property type="entry name" value="BLL0718 PROTEIN"/>
    <property type="match status" value="1"/>
</dbReference>
<proteinExistence type="predicted"/>
<comment type="caution">
    <text evidence="7">The sequence shown here is derived from an EMBL/GenBank/DDBJ whole genome shotgun (WGS) entry which is preliminary data.</text>
</comment>
<feature type="transmembrane region" description="Helical" evidence="5">
    <location>
        <begin position="256"/>
        <end position="274"/>
    </location>
</feature>
<evidence type="ECO:0000259" key="6">
    <source>
        <dbReference type="PROSITE" id="PS50850"/>
    </source>
</evidence>
<feature type="transmembrane region" description="Helical" evidence="5">
    <location>
        <begin position="346"/>
        <end position="368"/>
    </location>
</feature>
<accession>A0A0N8W0F9</accession>
<dbReference type="RefSeq" id="WP_055176601.1">
    <property type="nucleotide sequence ID" value="NZ_JAUSQY010000001.1"/>
</dbReference>
<feature type="domain" description="Major facilitator superfamily (MFS) profile" evidence="6">
    <location>
        <begin position="11"/>
        <end position="453"/>
    </location>
</feature>
<name>A0A0N8W0F9_9CORY</name>
<dbReference type="Pfam" id="PF07690">
    <property type="entry name" value="MFS_1"/>
    <property type="match status" value="1"/>
</dbReference>
<dbReference type="GO" id="GO:0005886">
    <property type="term" value="C:plasma membrane"/>
    <property type="evidence" value="ECO:0007669"/>
    <property type="project" value="UniProtKB-SubCell"/>
</dbReference>
<dbReference type="GO" id="GO:0022857">
    <property type="term" value="F:transmembrane transporter activity"/>
    <property type="evidence" value="ECO:0007669"/>
    <property type="project" value="InterPro"/>
</dbReference>
<feature type="transmembrane region" description="Helical" evidence="5">
    <location>
        <begin position="165"/>
        <end position="185"/>
    </location>
</feature>
<evidence type="ECO:0000256" key="3">
    <source>
        <dbReference type="ARBA" id="ARBA00022989"/>
    </source>
</evidence>
<sequence>MNATLDPQVQRGAMKAMPGLVFIFIFGILCLQAFNFVFADIGEDLGAPEQAALITAIPGVVLGIVSVIYGSLGDFVSLRRLMMVGVALIVVGSVLGFFSGASICLVVIARAIQTAGCQVAGSVYLVVATKYVPGPKKVVYFGIFTAAYQFSTALGVVAAGQLTKISWVWLFVIPLLSLIFVPSLYKNLPDVSGKARRIDVAGFFLAGLTVGSLVMFFTMNSWWWLLGFAVLAVGFWVYISRVPHAFVTPAFFSNRSYLMALSLILVFYLGQYAMNPLFNAVGAQLYGYSAASMSFVLIWASLIGATMGMLSGKIVGWIGRGPGIVLAAGLMVVGCFMAAFTLEAGIWAVGLSAVFFFAGLAMMYSPVVDTVVGTVDVSESGRAVGINDLAMNVSPSIGVAIVGSLMSGMAFQGVTFTGASEGAAASYSVIFLLLGGVFILGLVWFLAIKARLYPDAWGRVSQEA</sequence>
<evidence type="ECO:0000256" key="5">
    <source>
        <dbReference type="SAM" id="Phobius"/>
    </source>
</evidence>
<dbReference type="PANTHER" id="PTHR42718">
    <property type="entry name" value="MAJOR FACILITATOR SUPERFAMILY MULTIDRUG TRANSPORTER MFSC"/>
    <property type="match status" value="1"/>
</dbReference>
<feature type="transmembrane region" description="Helical" evidence="5">
    <location>
        <begin position="139"/>
        <end position="159"/>
    </location>
</feature>
<feature type="transmembrane region" description="Helical" evidence="5">
    <location>
        <begin position="322"/>
        <end position="340"/>
    </location>
</feature>
<feature type="transmembrane region" description="Helical" evidence="5">
    <location>
        <begin position="81"/>
        <end position="101"/>
    </location>
</feature>
<evidence type="ECO:0000256" key="4">
    <source>
        <dbReference type="ARBA" id="ARBA00023136"/>
    </source>
</evidence>
<dbReference type="STRING" id="1544413.Clow_00794"/>
<dbReference type="InterPro" id="IPR011701">
    <property type="entry name" value="MFS"/>
</dbReference>
<feature type="transmembrane region" description="Helical" evidence="5">
    <location>
        <begin position="389"/>
        <end position="412"/>
    </location>
</feature>
<dbReference type="EMBL" id="LKEV01000002">
    <property type="protein sequence ID" value="KQB86586.1"/>
    <property type="molecule type" value="Genomic_DNA"/>
</dbReference>
<keyword evidence="2 5" id="KW-0812">Transmembrane</keyword>
<evidence type="ECO:0000256" key="1">
    <source>
        <dbReference type="ARBA" id="ARBA00004651"/>
    </source>
</evidence>
<feature type="transmembrane region" description="Helical" evidence="5">
    <location>
        <begin position="20"/>
        <end position="39"/>
    </location>
</feature>
<feature type="transmembrane region" description="Helical" evidence="5">
    <location>
        <begin position="223"/>
        <end position="244"/>
    </location>
</feature>
<feature type="transmembrane region" description="Helical" evidence="5">
    <location>
        <begin position="197"/>
        <end position="217"/>
    </location>
</feature>
<organism evidence="7 8">
    <name type="scientific">Corynebacterium lowii</name>
    <dbReference type="NCBI Taxonomy" id="1544413"/>
    <lineage>
        <taxon>Bacteria</taxon>
        <taxon>Bacillati</taxon>
        <taxon>Actinomycetota</taxon>
        <taxon>Actinomycetes</taxon>
        <taxon>Mycobacteriales</taxon>
        <taxon>Corynebacteriaceae</taxon>
        <taxon>Corynebacterium</taxon>
    </lineage>
</organism>
<dbReference type="Gene3D" id="1.20.1250.20">
    <property type="entry name" value="MFS general substrate transporter like domains"/>
    <property type="match status" value="2"/>
</dbReference>
<keyword evidence="4 5" id="KW-0472">Membrane</keyword>
<keyword evidence="3 5" id="KW-1133">Transmembrane helix</keyword>
<evidence type="ECO:0000313" key="8">
    <source>
        <dbReference type="Proteomes" id="UP000050488"/>
    </source>
</evidence>
<comment type="subcellular location">
    <subcellularLocation>
        <location evidence="1">Cell membrane</location>
        <topology evidence="1">Multi-pass membrane protein</topology>
    </subcellularLocation>
</comment>
<dbReference type="InterPro" id="IPR036259">
    <property type="entry name" value="MFS_trans_sf"/>
</dbReference>
<dbReference type="Proteomes" id="UP000050488">
    <property type="component" value="Unassembled WGS sequence"/>
</dbReference>
<dbReference type="PRINTS" id="PR01036">
    <property type="entry name" value="TCRTETB"/>
</dbReference>
<protein>
    <submittedName>
        <fullName evidence="7">Putative MFS-type transporter EfpA</fullName>
    </submittedName>
</protein>
<dbReference type="PATRIC" id="fig|1544413.3.peg.796"/>
<feature type="transmembrane region" description="Helical" evidence="5">
    <location>
        <begin position="424"/>
        <end position="447"/>
    </location>
</feature>
<dbReference type="InterPro" id="IPR020846">
    <property type="entry name" value="MFS_dom"/>
</dbReference>
<reference evidence="7 8" key="1">
    <citation type="submission" date="2015-10" db="EMBL/GenBank/DDBJ databases">
        <title>Corynebacteirum lowii and Corynebacterium oculi species nova, derived from human clinical disease and and emended description of Corynebacterium mastiditis.</title>
        <authorList>
            <person name="Bernard K."/>
            <person name="Pacheco A.L."/>
            <person name="Mcdougall C."/>
            <person name="Burtx T."/>
            <person name="Weibe D."/>
            <person name="Tyler S."/>
            <person name="Olson A.B."/>
            <person name="Cnockaert M."/>
            <person name="Eguchi H."/>
            <person name="Kuwahara T."/>
            <person name="Nakayama-Imaohji H."/>
            <person name="Boudewijins M."/>
            <person name="Van Hoecke F."/>
            <person name="Bernier A.-M."/>
            <person name="Vandamme P."/>
        </authorList>
    </citation>
    <scope>NUCLEOTIDE SEQUENCE [LARGE SCALE GENOMIC DNA]</scope>
    <source>
        <strain evidence="7 8">NML 130206</strain>
    </source>
</reference>
<keyword evidence="8" id="KW-1185">Reference proteome</keyword>